<proteinExistence type="predicted"/>
<comment type="caution">
    <text evidence="2">The sequence shown here is derived from an EMBL/GenBank/DDBJ whole genome shotgun (WGS) entry which is preliminary data.</text>
</comment>
<reference evidence="2 3" key="1">
    <citation type="journal article" date="2021" name="Mar. Drugs">
        <title>Genome Reduction and Secondary Metabolism of the Marine Sponge-Associated Cyanobacterium Leptothoe.</title>
        <authorList>
            <person name="Konstantinou D."/>
            <person name="Popin R.V."/>
            <person name="Fewer D.P."/>
            <person name="Sivonen K."/>
            <person name="Gkelis S."/>
        </authorList>
    </citation>
    <scope>NUCLEOTIDE SEQUENCE [LARGE SCALE GENOMIC DNA]</scope>
    <source>
        <strain evidence="2 3">TAU-MAC 1615</strain>
    </source>
</reference>
<gene>
    <name evidence="2" type="ORF">IXB28_10310</name>
</gene>
<evidence type="ECO:0000313" key="3">
    <source>
        <dbReference type="Proteomes" id="UP001196661"/>
    </source>
</evidence>
<name>A0ABS5Y524_9CYAN</name>
<evidence type="ECO:0000256" key="1">
    <source>
        <dbReference type="SAM" id="Phobius"/>
    </source>
</evidence>
<keyword evidence="1" id="KW-0812">Transmembrane</keyword>
<dbReference type="RefSeq" id="WP_215618493.1">
    <property type="nucleotide sequence ID" value="NZ_JADOER010000009.1"/>
</dbReference>
<organism evidence="2 3">
    <name type="scientific">Leptothoe kymatousa TAU-MAC 1615</name>
    <dbReference type="NCBI Taxonomy" id="2364775"/>
    <lineage>
        <taxon>Bacteria</taxon>
        <taxon>Bacillati</taxon>
        <taxon>Cyanobacteriota</taxon>
        <taxon>Cyanophyceae</taxon>
        <taxon>Nodosilineales</taxon>
        <taxon>Cymatolegaceae</taxon>
        <taxon>Leptothoe</taxon>
        <taxon>Leptothoe kymatousa</taxon>
    </lineage>
</organism>
<keyword evidence="3" id="KW-1185">Reference proteome</keyword>
<dbReference type="Proteomes" id="UP001196661">
    <property type="component" value="Unassembled WGS sequence"/>
</dbReference>
<protein>
    <submittedName>
        <fullName evidence="2">Uncharacterized protein</fullName>
    </submittedName>
</protein>
<feature type="transmembrane region" description="Helical" evidence="1">
    <location>
        <begin position="20"/>
        <end position="40"/>
    </location>
</feature>
<evidence type="ECO:0000313" key="2">
    <source>
        <dbReference type="EMBL" id="MBT9312598.1"/>
    </source>
</evidence>
<keyword evidence="1" id="KW-1133">Transmembrane helix</keyword>
<accession>A0ABS5Y524</accession>
<sequence>MMGSPNPKPSLNEKIADIALKVIMTGGLAGGGVGAFWQLFKNSDIPRAVATAGKWRLTG</sequence>
<dbReference type="EMBL" id="JADOER010000009">
    <property type="protein sequence ID" value="MBT9312598.1"/>
    <property type="molecule type" value="Genomic_DNA"/>
</dbReference>
<keyword evidence="1" id="KW-0472">Membrane</keyword>